<reference evidence="2" key="1">
    <citation type="journal article" date="2022" name="bioRxiv">
        <title>Sequencing and chromosome-scale assembly of the giantPleurodeles waltlgenome.</title>
        <authorList>
            <person name="Brown T."/>
            <person name="Elewa A."/>
            <person name="Iarovenko S."/>
            <person name="Subramanian E."/>
            <person name="Araus A.J."/>
            <person name="Petzold A."/>
            <person name="Susuki M."/>
            <person name="Suzuki K.-i.T."/>
            <person name="Hayashi T."/>
            <person name="Toyoda A."/>
            <person name="Oliveira C."/>
            <person name="Osipova E."/>
            <person name="Leigh N.D."/>
            <person name="Simon A."/>
            <person name="Yun M.H."/>
        </authorList>
    </citation>
    <scope>NUCLEOTIDE SEQUENCE</scope>
    <source>
        <strain evidence="2">20211129_DDA</strain>
        <tissue evidence="2">Liver</tissue>
    </source>
</reference>
<feature type="compositionally biased region" description="Polar residues" evidence="1">
    <location>
        <begin position="82"/>
        <end position="93"/>
    </location>
</feature>
<accession>A0AAV7RSR4</accession>
<protein>
    <submittedName>
        <fullName evidence="2">Uncharacterized protein</fullName>
    </submittedName>
</protein>
<evidence type="ECO:0000256" key="1">
    <source>
        <dbReference type="SAM" id="MobiDB-lite"/>
    </source>
</evidence>
<dbReference type="Proteomes" id="UP001066276">
    <property type="component" value="Chromosome 5"/>
</dbReference>
<evidence type="ECO:0000313" key="2">
    <source>
        <dbReference type="EMBL" id="KAJ1155834.1"/>
    </source>
</evidence>
<evidence type="ECO:0000313" key="3">
    <source>
        <dbReference type="Proteomes" id="UP001066276"/>
    </source>
</evidence>
<dbReference type="EMBL" id="JANPWB010000009">
    <property type="protein sequence ID" value="KAJ1155834.1"/>
    <property type="molecule type" value="Genomic_DNA"/>
</dbReference>
<name>A0AAV7RSR4_PLEWA</name>
<keyword evidence="3" id="KW-1185">Reference proteome</keyword>
<proteinExistence type="predicted"/>
<feature type="region of interest" description="Disordered" evidence="1">
    <location>
        <begin position="82"/>
        <end position="105"/>
    </location>
</feature>
<gene>
    <name evidence="2" type="ORF">NDU88_008559</name>
</gene>
<organism evidence="2 3">
    <name type="scientific">Pleurodeles waltl</name>
    <name type="common">Iberian ribbed newt</name>
    <dbReference type="NCBI Taxonomy" id="8319"/>
    <lineage>
        <taxon>Eukaryota</taxon>
        <taxon>Metazoa</taxon>
        <taxon>Chordata</taxon>
        <taxon>Craniata</taxon>
        <taxon>Vertebrata</taxon>
        <taxon>Euteleostomi</taxon>
        <taxon>Amphibia</taxon>
        <taxon>Batrachia</taxon>
        <taxon>Caudata</taxon>
        <taxon>Salamandroidea</taxon>
        <taxon>Salamandridae</taxon>
        <taxon>Pleurodelinae</taxon>
        <taxon>Pleurodeles</taxon>
    </lineage>
</organism>
<dbReference type="AlphaFoldDB" id="A0AAV7RSR4"/>
<sequence>MAGREAEYLQEAVALLKKAGRMDLLRQEALPALYPARKASHGVAAAVMACSPPRTWGRAGQTSRARTEARYIYSNYREQQGLAQAPSTANPNLPGTYVGVQMNER</sequence>
<comment type="caution">
    <text evidence="2">The sequence shown here is derived from an EMBL/GenBank/DDBJ whole genome shotgun (WGS) entry which is preliminary data.</text>
</comment>